<comment type="caution">
    <text evidence="1">The sequence shown here is derived from an EMBL/GenBank/DDBJ whole genome shotgun (WGS) entry which is preliminary data.</text>
</comment>
<accession>A0ACB9ZV80</accession>
<evidence type="ECO:0000313" key="2">
    <source>
        <dbReference type="Proteomes" id="UP001060085"/>
    </source>
</evidence>
<evidence type="ECO:0000313" key="1">
    <source>
        <dbReference type="EMBL" id="KAI5651264.1"/>
    </source>
</evidence>
<dbReference type="EMBL" id="CM044708">
    <property type="protein sequence ID" value="KAI5651264.1"/>
    <property type="molecule type" value="Genomic_DNA"/>
</dbReference>
<name>A0ACB9ZV80_CATRO</name>
<proteinExistence type="predicted"/>
<dbReference type="Proteomes" id="UP001060085">
    <property type="component" value="Linkage Group LG08"/>
</dbReference>
<protein>
    <submittedName>
        <fullName evidence="1">Uncharacterized protein</fullName>
    </submittedName>
</protein>
<reference evidence="2" key="1">
    <citation type="journal article" date="2023" name="Nat. Plants">
        <title>Single-cell RNA sequencing provides a high-resolution roadmap for understanding the multicellular compartmentation of specialized metabolism.</title>
        <authorList>
            <person name="Sun S."/>
            <person name="Shen X."/>
            <person name="Li Y."/>
            <person name="Li Y."/>
            <person name="Wang S."/>
            <person name="Li R."/>
            <person name="Zhang H."/>
            <person name="Shen G."/>
            <person name="Guo B."/>
            <person name="Wei J."/>
            <person name="Xu J."/>
            <person name="St-Pierre B."/>
            <person name="Chen S."/>
            <person name="Sun C."/>
        </authorList>
    </citation>
    <scope>NUCLEOTIDE SEQUENCE [LARGE SCALE GENOMIC DNA]</scope>
</reference>
<keyword evidence="2" id="KW-1185">Reference proteome</keyword>
<sequence>MVCLGIIFGCKPSSATSYILSALIVIAILAAIRLLCYAIYRLLHPNHDHQTIDYYGSESSDNVIEIPPPSSPSPPPTCAAVASEFHDKRVARK</sequence>
<organism evidence="1 2">
    <name type="scientific">Catharanthus roseus</name>
    <name type="common">Madagascar periwinkle</name>
    <name type="synonym">Vinca rosea</name>
    <dbReference type="NCBI Taxonomy" id="4058"/>
    <lineage>
        <taxon>Eukaryota</taxon>
        <taxon>Viridiplantae</taxon>
        <taxon>Streptophyta</taxon>
        <taxon>Embryophyta</taxon>
        <taxon>Tracheophyta</taxon>
        <taxon>Spermatophyta</taxon>
        <taxon>Magnoliopsida</taxon>
        <taxon>eudicotyledons</taxon>
        <taxon>Gunneridae</taxon>
        <taxon>Pentapetalae</taxon>
        <taxon>asterids</taxon>
        <taxon>lamiids</taxon>
        <taxon>Gentianales</taxon>
        <taxon>Apocynaceae</taxon>
        <taxon>Rauvolfioideae</taxon>
        <taxon>Vinceae</taxon>
        <taxon>Catharanthinae</taxon>
        <taxon>Catharanthus</taxon>
    </lineage>
</organism>
<gene>
    <name evidence="1" type="ORF">M9H77_37269</name>
</gene>